<evidence type="ECO:0008006" key="8">
    <source>
        <dbReference type="Google" id="ProtNLM"/>
    </source>
</evidence>
<name>A0A381N0N5_9ZZZZ</name>
<dbReference type="GO" id="GO:0006635">
    <property type="term" value="P:fatty acid beta-oxidation"/>
    <property type="evidence" value="ECO:0007669"/>
    <property type="project" value="UniProtKB-UniPathway"/>
</dbReference>
<dbReference type="EMBL" id="UINC01000049">
    <property type="protein sequence ID" value="SUZ48049.1"/>
    <property type="molecule type" value="Genomic_DNA"/>
</dbReference>
<evidence type="ECO:0000256" key="3">
    <source>
        <dbReference type="ARBA" id="ARBA00022832"/>
    </source>
</evidence>
<protein>
    <recommendedName>
        <fullName evidence="8">Enoyl-CoA hydratase</fullName>
    </recommendedName>
</protein>
<evidence type="ECO:0000256" key="5">
    <source>
        <dbReference type="ARBA" id="ARBA00023235"/>
    </source>
</evidence>
<comment type="similarity">
    <text evidence="2">Belongs to the enoyl-CoA hydratase/isomerase family.</text>
</comment>
<proteinExistence type="inferred from homology"/>
<dbReference type="PANTHER" id="PTHR43149">
    <property type="entry name" value="ENOYL-COA HYDRATASE"/>
    <property type="match status" value="1"/>
</dbReference>
<dbReference type="PANTHER" id="PTHR43149:SF3">
    <property type="entry name" value="DELTA(3,5)-DELTA(2,4)-DIENOYL-COA ISOMERASE, PEROXISOMAL-LIKE"/>
    <property type="match status" value="1"/>
</dbReference>
<dbReference type="InterPro" id="IPR014748">
    <property type="entry name" value="Enoyl-CoA_hydra_C"/>
</dbReference>
<dbReference type="Gene3D" id="1.10.12.10">
    <property type="entry name" value="Lyase 2-enoyl-coa Hydratase, Chain A, domain 2"/>
    <property type="match status" value="1"/>
</dbReference>
<evidence type="ECO:0000256" key="6">
    <source>
        <dbReference type="SAM" id="MobiDB-lite"/>
    </source>
</evidence>
<evidence type="ECO:0000256" key="2">
    <source>
        <dbReference type="ARBA" id="ARBA00005254"/>
    </source>
</evidence>
<dbReference type="InterPro" id="IPR029045">
    <property type="entry name" value="ClpP/crotonase-like_dom_sf"/>
</dbReference>
<dbReference type="PROSITE" id="PS00166">
    <property type="entry name" value="ENOYL_COA_HYDRATASE"/>
    <property type="match status" value="1"/>
</dbReference>
<sequence length="284" mass="30203">MSDGYSCFDIDLAGGIATVTLCRGDELNTMIPAFWDELPTLVRELDATGSARAMVLASTGRHFCAGMDLAVFSSGGGGGPSAELGRVRANLRSNVLHLQETFNCLEKARMPVLAAIQGGCIGGAVDMVTACDMRYATENAFFCIQEINIGMTADVGTLQRLPKLIPEGVCRELAYTGRRMPADEAKAVGLVNEVFPDHEALLAGVQAVAAEIASKSPLAIWGTKEMVRYARDHSTADALDHIATWQAGMFHPADMVESFTAKAEDRDPEFEDLGPFRGGVGGGV</sequence>
<evidence type="ECO:0000256" key="4">
    <source>
        <dbReference type="ARBA" id="ARBA00023098"/>
    </source>
</evidence>
<dbReference type="CDD" id="cd06558">
    <property type="entry name" value="crotonase-like"/>
    <property type="match status" value="1"/>
</dbReference>
<dbReference type="NCBIfam" id="NF004794">
    <property type="entry name" value="PRK06142.1"/>
    <property type="match status" value="1"/>
</dbReference>
<dbReference type="UniPathway" id="UPA00659"/>
<dbReference type="AlphaFoldDB" id="A0A381N0N5"/>
<dbReference type="Pfam" id="PF00378">
    <property type="entry name" value="ECH_1"/>
    <property type="match status" value="1"/>
</dbReference>
<accession>A0A381N0N5</accession>
<gene>
    <name evidence="7" type="ORF">METZ01_LOCUS903</name>
</gene>
<keyword evidence="3" id="KW-0276">Fatty acid metabolism</keyword>
<dbReference type="FunFam" id="1.10.12.10:FF:000004">
    <property type="entry name" value="Delta3,5-delta2,4-dienoyl-CoA isomerase"/>
    <property type="match status" value="1"/>
</dbReference>
<dbReference type="InterPro" id="IPR045002">
    <property type="entry name" value="Ech1-like"/>
</dbReference>
<reference evidence="7" key="1">
    <citation type="submission" date="2018-05" db="EMBL/GenBank/DDBJ databases">
        <authorList>
            <person name="Lanie J.A."/>
            <person name="Ng W.-L."/>
            <person name="Kazmierczak K.M."/>
            <person name="Andrzejewski T.M."/>
            <person name="Davidsen T.M."/>
            <person name="Wayne K.J."/>
            <person name="Tettelin H."/>
            <person name="Glass J.I."/>
            <person name="Rusch D."/>
            <person name="Podicherti R."/>
            <person name="Tsui H.-C.T."/>
            <person name="Winkler M.E."/>
        </authorList>
    </citation>
    <scope>NUCLEOTIDE SEQUENCE</scope>
</reference>
<dbReference type="GO" id="GO:0016853">
    <property type="term" value="F:isomerase activity"/>
    <property type="evidence" value="ECO:0007669"/>
    <property type="project" value="UniProtKB-KW"/>
</dbReference>
<keyword evidence="4" id="KW-0443">Lipid metabolism</keyword>
<dbReference type="Gene3D" id="3.90.226.10">
    <property type="entry name" value="2-enoyl-CoA Hydratase, Chain A, domain 1"/>
    <property type="match status" value="1"/>
</dbReference>
<keyword evidence="5" id="KW-0413">Isomerase</keyword>
<comment type="pathway">
    <text evidence="1">Lipid metabolism; fatty acid beta-oxidation.</text>
</comment>
<evidence type="ECO:0000313" key="7">
    <source>
        <dbReference type="EMBL" id="SUZ48049.1"/>
    </source>
</evidence>
<organism evidence="7">
    <name type="scientific">marine metagenome</name>
    <dbReference type="NCBI Taxonomy" id="408172"/>
    <lineage>
        <taxon>unclassified sequences</taxon>
        <taxon>metagenomes</taxon>
        <taxon>ecological metagenomes</taxon>
    </lineage>
</organism>
<evidence type="ECO:0000256" key="1">
    <source>
        <dbReference type="ARBA" id="ARBA00005005"/>
    </source>
</evidence>
<dbReference type="InterPro" id="IPR001753">
    <property type="entry name" value="Enoyl-CoA_hydra/iso"/>
</dbReference>
<dbReference type="InterPro" id="IPR018376">
    <property type="entry name" value="Enoyl-CoA_hyd/isom_CS"/>
</dbReference>
<feature type="region of interest" description="Disordered" evidence="6">
    <location>
        <begin position="264"/>
        <end position="284"/>
    </location>
</feature>
<dbReference type="SUPFAM" id="SSF52096">
    <property type="entry name" value="ClpP/crotonase"/>
    <property type="match status" value="1"/>
</dbReference>